<evidence type="ECO:0000256" key="7">
    <source>
        <dbReference type="ARBA" id="ARBA00022882"/>
    </source>
</evidence>
<sequence>MLACLKGRPCDEEAEKGDETCGSTLAYAYFVSFIFFCSFLMLNLFVAVIMDNFDYLTRDSSILGAHHLDEFVRIWAEYDPNATSTVSFELCLPNGKSDLRSYTISVRCYSLFSFTLTSAFQNQFPNEGILLSIVRFSFGIAKSYLQI</sequence>
<dbReference type="Gene3D" id="1.10.287.70">
    <property type="match status" value="1"/>
</dbReference>
<keyword evidence="12" id="KW-0407">Ion channel</keyword>
<evidence type="ECO:0000256" key="9">
    <source>
        <dbReference type="ARBA" id="ARBA00023065"/>
    </source>
</evidence>
<dbReference type="PANTHER" id="PTHR45628">
    <property type="entry name" value="VOLTAGE-DEPENDENT CALCIUM CHANNEL TYPE A SUBUNIT ALPHA-1"/>
    <property type="match status" value="1"/>
</dbReference>
<evidence type="ECO:0000256" key="12">
    <source>
        <dbReference type="ARBA" id="ARBA00023303"/>
    </source>
</evidence>
<dbReference type="InterPro" id="IPR005821">
    <property type="entry name" value="Ion_trans_dom"/>
</dbReference>
<dbReference type="InterPro" id="IPR050599">
    <property type="entry name" value="VDCC_alpha-1_subunit"/>
</dbReference>
<evidence type="ECO:0000313" key="15">
    <source>
        <dbReference type="EnsemblMetazoa" id="GBRI007638-PA"/>
    </source>
</evidence>
<keyword evidence="7" id="KW-0851">Voltage-gated channel</keyword>
<keyword evidence="9" id="KW-0406">Ion transport</keyword>
<proteinExistence type="predicted"/>
<keyword evidence="4" id="KW-0107">Calcium channel</keyword>
<keyword evidence="11" id="KW-0325">Glycoprotein</keyword>
<name>A0A1A9W660_9MUSC</name>
<evidence type="ECO:0000256" key="10">
    <source>
        <dbReference type="ARBA" id="ARBA00023136"/>
    </source>
</evidence>
<evidence type="ECO:0000313" key="16">
    <source>
        <dbReference type="Proteomes" id="UP000091820"/>
    </source>
</evidence>
<keyword evidence="5 13" id="KW-0812">Transmembrane</keyword>
<keyword evidence="16" id="KW-1185">Reference proteome</keyword>
<dbReference type="Gene3D" id="1.10.238.10">
    <property type="entry name" value="EF-hand"/>
    <property type="match status" value="1"/>
</dbReference>
<dbReference type="EnsemblMetazoa" id="GBRI007638-RA">
    <property type="protein sequence ID" value="GBRI007638-PA"/>
    <property type="gene ID" value="GBRI007638"/>
</dbReference>
<keyword evidence="8 13" id="KW-1133">Transmembrane helix</keyword>
<protein>
    <recommendedName>
        <fullName evidence="14">Ion transport domain-containing protein</fullName>
    </recommendedName>
</protein>
<evidence type="ECO:0000256" key="1">
    <source>
        <dbReference type="ARBA" id="ARBA00004141"/>
    </source>
</evidence>
<dbReference type="GO" id="GO:0098703">
    <property type="term" value="P:calcium ion import across plasma membrane"/>
    <property type="evidence" value="ECO:0007669"/>
    <property type="project" value="TreeGrafter"/>
</dbReference>
<evidence type="ECO:0000256" key="3">
    <source>
        <dbReference type="ARBA" id="ARBA00022568"/>
    </source>
</evidence>
<accession>A0A1A9W660</accession>
<dbReference type="VEuPathDB" id="VectorBase:GBRI007638"/>
<keyword evidence="10 13" id="KW-0472">Membrane</keyword>
<dbReference type="GO" id="GO:0005891">
    <property type="term" value="C:voltage-gated calcium channel complex"/>
    <property type="evidence" value="ECO:0007669"/>
    <property type="project" value="TreeGrafter"/>
</dbReference>
<dbReference type="Proteomes" id="UP000091820">
    <property type="component" value="Unassembled WGS sequence"/>
</dbReference>
<evidence type="ECO:0000256" key="8">
    <source>
        <dbReference type="ARBA" id="ARBA00022989"/>
    </source>
</evidence>
<dbReference type="STRING" id="37001.A0A1A9W660"/>
<evidence type="ECO:0000256" key="4">
    <source>
        <dbReference type="ARBA" id="ARBA00022673"/>
    </source>
</evidence>
<reference evidence="16" key="1">
    <citation type="submission" date="2014-03" db="EMBL/GenBank/DDBJ databases">
        <authorList>
            <person name="Aksoy S."/>
            <person name="Warren W."/>
            <person name="Wilson R.K."/>
        </authorList>
    </citation>
    <scope>NUCLEOTIDE SEQUENCE [LARGE SCALE GENOMIC DNA]</scope>
    <source>
        <strain evidence="16">IAEA</strain>
    </source>
</reference>
<evidence type="ECO:0000259" key="14">
    <source>
        <dbReference type="Pfam" id="PF00520"/>
    </source>
</evidence>
<organism evidence="15 16">
    <name type="scientific">Glossina brevipalpis</name>
    <dbReference type="NCBI Taxonomy" id="37001"/>
    <lineage>
        <taxon>Eukaryota</taxon>
        <taxon>Metazoa</taxon>
        <taxon>Ecdysozoa</taxon>
        <taxon>Arthropoda</taxon>
        <taxon>Hexapoda</taxon>
        <taxon>Insecta</taxon>
        <taxon>Pterygota</taxon>
        <taxon>Neoptera</taxon>
        <taxon>Endopterygota</taxon>
        <taxon>Diptera</taxon>
        <taxon>Brachycera</taxon>
        <taxon>Muscomorpha</taxon>
        <taxon>Hippoboscoidea</taxon>
        <taxon>Glossinidae</taxon>
        <taxon>Glossina</taxon>
    </lineage>
</organism>
<comment type="subcellular location">
    <subcellularLocation>
        <location evidence="1">Membrane</location>
        <topology evidence="1">Multi-pass membrane protein</topology>
    </subcellularLocation>
</comment>
<evidence type="ECO:0000256" key="2">
    <source>
        <dbReference type="ARBA" id="ARBA00022448"/>
    </source>
</evidence>
<dbReference type="GO" id="GO:0045202">
    <property type="term" value="C:synapse"/>
    <property type="evidence" value="ECO:0007669"/>
    <property type="project" value="GOC"/>
</dbReference>
<evidence type="ECO:0000256" key="6">
    <source>
        <dbReference type="ARBA" id="ARBA00022837"/>
    </source>
</evidence>
<keyword evidence="3" id="KW-0109">Calcium transport</keyword>
<feature type="transmembrane region" description="Helical" evidence="13">
    <location>
        <begin position="26"/>
        <end position="50"/>
    </location>
</feature>
<dbReference type="GO" id="GO:0007268">
    <property type="term" value="P:chemical synaptic transmission"/>
    <property type="evidence" value="ECO:0007669"/>
    <property type="project" value="TreeGrafter"/>
</dbReference>
<evidence type="ECO:0000256" key="5">
    <source>
        <dbReference type="ARBA" id="ARBA00022692"/>
    </source>
</evidence>
<dbReference type="Pfam" id="PF00520">
    <property type="entry name" value="Ion_trans"/>
    <property type="match status" value="1"/>
</dbReference>
<evidence type="ECO:0000256" key="13">
    <source>
        <dbReference type="SAM" id="Phobius"/>
    </source>
</evidence>
<keyword evidence="2" id="KW-0813">Transport</keyword>
<reference evidence="15" key="2">
    <citation type="submission" date="2020-05" db="UniProtKB">
        <authorList>
            <consortium name="EnsemblMetazoa"/>
        </authorList>
    </citation>
    <scope>IDENTIFICATION</scope>
    <source>
        <strain evidence="15">IAEA</strain>
    </source>
</reference>
<feature type="domain" description="Ion transport" evidence="14">
    <location>
        <begin position="16"/>
        <end position="60"/>
    </location>
</feature>
<keyword evidence="6" id="KW-0106">Calcium</keyword>
<dbReference type="PANTHER" id="PTHR45628:SF7">
    <property type="entry name" value="VOLTAGE-DEPENDENT CALCIUM CHANNEL TYPE A SUBUNIT ALPHA-1"/>
    <property type="match status" value="1"/>
</dbReference>
<evidence type="ECO:0000256" key="11">
    <source>
        <dbReference type="ARBA" id="ARBA00023180"/>
    </source>
</evidence>
<dbReference type="AlphaFoldDB" id="A0A1A9W660"/>
<dbReference type="GO" id="GO:0008331">
    <property type="term" value="F:high voltage-gated calcium channel activity"/>
    <property type="evidence" value="ECO:0007669"/>
    <property type="project" value="TreeGrafter"/>
</dbReference>